<sequence>MPAAPRLPQGPAAQERMERIDTGVPNLDRVLGGGLLRGSIIMVIGPPGSGKTILAQQVAFRRAQLGEVSLYLTGYSETHDKLLRHNSALTYFDPAAIGRQVQMGSLPDLLEHGAAEAEQVVVETARRQHATLVVMDGFRSIRGFLPDDQAAAQFLYTVGAKLALLGATLLVLVEGDSEDRIRDPEQSVCDVILSLRRDFHRGGHHRLLEVLKVRGAAPLTGAHPFNIDSSGIRVYPRLESIVPDDQAPWTDKRHAFGVTWIDQLLGGGLNTGTSTLAAGTPGVGKTLLGLHFLAAGARSGEPGLLAGFVESASQLRAKARVFGMADVFDNPDGPVQLLTVPTHDLDADKVAWQIREAVEARGVRRLVIDSVTELERGLARAERAPMFLAALAVYLRSAGVTTYFTVDVPTIVGQELSFAGTPLVAVAENLLLLRYAEYQGELHRLFSILKMRFSDYDRTLREYTIRDGEGLRMEGPAPRAEGLLTGLARPLGGALGALRASRDPASQSERQE</sequence>
<dbReference type="GO" id="GO:0004674">
    <property type="term" value="F:protein serine/threonine kinase activity"/>
    <property type="evidence" value="ECO:0007669"/>
    <property type="project" value="UniProtKB-EC"/>
</dbReference>
<evidence type="ECO:0000256" key="4">
    <source>
        <dbReference type="ARBA" id="ARBA00022737"/>
    </source>
</evidence>
<evidence type="ECO:0000256" key="6">
    <source>
        <dbReference type="ARBA" id="ARBA00022801"/>
    </source>
</evidence>
<reference evidence="8" key="1">
    <citation type="submission" date="2020-02" db="EMBL/GenBank/DDBJ databases">
        <authorList>
            <person name="Meier V. D."/>
        </authorList>
    </citation>
    <scope>NUCLEOTIDE SEQUENCE</scope>
    <source>
        <strain evidence="8">AVDCRST_MAG77</strain>
    </source>
</reference>
<evidence type="ECO:0000259" key="7">
    <source>
        <dbReference type="PROSITE" id="PS51146"/>
    </source>
</evidence>
<dbReference type="Gene3D" id="3.40.50.300">
    <property type="entry name" value="P-loop containing nucleotide triphosphate hydrolases"/>
    <property type="match status" value="2"/>
</dbReference>
<dbReference type="InterPro" id="IPR051347">
    <property type="entry name" value="Circadian_clock_KaiC-rel"/>
</dbReference>
<evidence type="ECO:0000256" key="2">
    <source>
        <dbReference type="ARBA" id="ARBA00022553"/>
    </source>
</evidence>
<keyword evidence="6" id="KW-0378">Hydrolase</keyword>
<organism evidence="8">
    <name type="scientific">uncultured Chloroflexota bacterium</name>
    <dbReference type="NCBI Taxonomy" id="166587"/>
    <lineage>
        <taxon>Bacteria</taxon>
        <taxon>Bacillati</taxon>
        <taxon>Chloroflexota</taxon>
        <taxon>environmental samples</taxon>
    </lineage>
</organism>
<dbReference type="GO" id="GO:0005524">
    <property type="term" value="F:ATP binding"/>
    <property type="evidence" value="ECO:0007669"/>
    <property type="project" value="InterPro"/>
</dbReference>
<dbReference type="EC" id="2.7.11.1" evidence="1"/>
<dbReference type="SMART" id="SM00382">
    <property type="entry name" value="AAA"/>
    <property type="match status" value="2"/>
</dbReference>
<evidence type="ECO:0000256" key="5">
    <source>
        <dbReference type="ARBA" id="ARBA00022777"/>
    </source>
</evidence>
<feature type="domain" description="KaiC" evidence="7">
    <location>
        <begin position="252"/>
        <end position="487"/>
    </location>
</feature>
<evidence type="ECO:0000256" key="1">
    <source>
        <dbReference type="ARBA" id="ARBA00012513"/>
    </source>
</evidence>
<dbReference type="PROSITE" id="PS51146">
    <property type="entry name" value="KAIC"/>
    <property type="match status" value="1"/>
</dbReference>
<proteinExistence type="predicted"/>
<dbReference type="PANTHER" id="PTHR42926:SF1">
    <property type="entry name" value="CIRCADIAN CLOCK OSCILLATOR PROTEIN KAIC 1"/>
    <property type="match status" value="1"/>
</dbReference>
<keyword evidence="2" id="KW-0597">Phosphoprotein</keyword>
<keyword evidence="3" id="KW-0808">Transferase</keyword>
<evidence type="ECO:0000256" key="3">
    <source>
        <dbReference type="ARBA" id="ARBA00022679"/>
    </source>
</evidence>
<dbReference type="GO" id="GO:0016787">
    <property type="term" value="F:hydrolase activity"/>
    <property type="evidence" value="ECO:0007669"/>
    <property type="project" value="UniProtKB-KW"/>
</dbReference>
<name>A0A6J4JV05_9CHLR</name>
<keyword evidence="4" id="KW-0677">Repeat</keyword>
<dbReference type="AlphaFoldDB" id="A0A6J4JV05"/>
<dbReference type="PANTHER" id="PTHR42926">
    <property type="match status" value="1"/>
</dbReference>
<dbReference type="InterPro" id="IPR014774">
    <property type="entry name" value="KaiC-like_dom"/>
</dbReference>
<dbReference type="EMBL" id="CADCTC010000237">
    <property type="protein sequence ID" value="CAA9288366.1"/>
    <property type="molecule type" value="Genomic_DNA"/>
</dbReference>
<accession>A0A6J4JV05</accession>
<dbReference type="PIRSF" id="PIRSF039117">
    <property type="entry name" value="KaiC"/>
    <property type="match status" value="1"/>
</dbReference>
<gene>
    <name evidence="8" type="ORF">AVDCRST_MAG77-4482</name>
</gene>
<dbReference type="InterPro" id="IPR027417">
    <property type="entry name" value="P-loop_NTPase"/>
</dbReference>
<dbReference type="InterPro" id="IPR010624">
    <property type="entry name" value="KaiC_dom"/>
</dbReference>
<keyword evidence="5" id="KW-0418">Kinase</keyword>
<evidence type="ECO:0000313" key="8">
    <source>
        <dbReference type="EMBL" id="CAA9288366.1"/>
    </source>
</evidence>
<dbReference type="Pfam" id="PF06745">
    <property type="entry name" value="ATPase"/>
    <property type="match status" value="2"/>
</dbReference>
<dbReference type="SUPFAM" id="SSF52540">
    <property type="entry name" value="P-loop containing nucleoside triphosphate hydrolases"/>
    <property type="match status" value="2"/>
</dbReference>
<protein>
    <recommendedName>
        <fullName evidence="1">non-specific serine/threonine protein kinase</fullName>
        <ecNumber evidence="1">2.7.11.1</ecNumber>
    </recommendedName>
</protein>
<dbReference type="InterPro" id="IPR030665">
    <property type="entry name" value="KaiC"/>
</dbReference>
<dbReference type="InterPro" id="IPR003593">
    <property type="entry name" value="AAA+_ATPase"/>
</dbReference>